<feature type="compositionally biased region" description="Basic and acidic residues" evidence="5">
    <location>
        <begin position="118"/>
        <end position="135"/>
    </location>
</feature>
<evidence type="ECO:0000256" key="1">
    <source>
        <dbReference type="ARBA" id="ARBA00004642"/>
    </source>
</evidence>
<gene>
    <name evidence="7" type="ORF">CBOVIS_LOCUS4308</name>
</gene>
<dbReference type="PROSITE" id="PS50102">
    <property type="entry name" value="RRM"/>
    <property type="match status" value="1"/>
</dbReference>
<evidence type="ECO:0000256" key="4">
    <source>
        <dbReference type="PROSITE-ProRule" id="PRU00176"/>
    </source>
</evidence>
<dbReference type="GO" id="GO:0000381">
    <property type="term" value="P:regulation of alternative mRNA splicing, via spliceosome"/>
    <property type="evidence" value="ECO:0007669"/>
    <property type="project" value="TreeGrafter"/>
</dbReference>
<dbReference type="InterPro" id="IPR035979">
    <property type="entry name" value="RBD_domain_sf"/>
</dbReference>
<dbReference type="EMBL" id="CADEPM010000003">
    <property type="protein sequence ID" value="CAB3401580.1"/>
    <property type="molecule type" value="Genomic_DNA"/>
</dbReference>
<dbReference type="GO" id="GO:0003727">
    <property type="term" value="F:single-stranded RNA binding"/>
    <property type="evidence" value="ECO:0007669"/>
    <property type="project" value="TreeGrafter"/>
</dbReference>
<protein>
    <recommendedName>
        <fullName evidence="6">RRM domain-containing protein</fullName>
    </recommendedName>
</protein>
<evidence type="ECO:0000259" key="6">
    <source>
        <dbReference type="PROSITE" id="PS50102"/>
    </source>
</evidence>
<comment type="subcellular location">
    <subcellularLocation>
        <location evidence="1">Nucleus</location>
        <location evidence="1">Nucleoplasm</location>
    </subcellularLocation>
</comment>
<dbReference type="PANTHER" id="PTHR13798:SF11">
    <property type="entry name" value="RNA-BINDING PROTEIN 7-RELATED"/>
    <property type="match status" value="1"/>
</dbReference>
<reference evidence="7 8" key="1">
    <citation type="submission" date="2020-04" db="EMBL/GenBank/DDBJ databases">
        <authorList>
            <person name="Laetsch R D."/>
            <person name="Stevens L."/>
            <person name="Kumar S."/>
            <person name="Blaxter L. M."/>
        </authorList>
    </citation>
    <scope>NUCLEOTIDE SEQUENCE [LARGE SCALE GENOMIC DNA]</scope>
</reference>
<feature type="compositionally biased region" description="Polar residues" evidence="5">
    <location>
        <begin position="197"/>
        <end position="209"/>
    </location>
</feature>
<dbReference type="GO" id="GO:0005654">
    <property type="term" value="C:nucleoplasm"/>
    <property type="evidence" value="ECO:0007669"/>
    <property type="project" value="UniProtKB-SubCell"/>
</dbReference>
<feature type="compositionally biased region" description="Polar residues" evidence="5">
    <location>
        <begin position="105"/>
        <end position="116"/>
    </location>
</feature>
<dbReference type="Proteomes" id="UP000494206">
    <property type="component" value="Unassembled WGS sequence"/>
</dbReference>
<comment type="caution">
    <text evidence="7">The sequence shown here is derived from an EMBL/GenBank/DDBJ whole genome shotgun (WGS) entry which is preliminary data.</text>
</comment>
<feature type="compositionally biased region" description="Basic and acidic residues" evidence="5">
    <location>
        <begin position="228"/>
        <end position="237"/>
    </location>
</feature>
<proteinExistence type="predicted"/>
<organism evidence="7 8">
    <name type="scientific">Caenorhabditis bovis</name>
    <dbReference type="NCBI Taxonomy" id="2654633"/>
    <lineage>
        <taxon>Eukaryota</taxon>
        <taxon>Metazoa</taxon>
        <taxon>Ecdysozoa</taxon>
        <taxon>Nematoda</taxon>
        <taxon>Chromadorea</taxon>
        <taxon>Rhabditida</taxon>
        <taxon>Rhabditina</taxon>
        <taxon>Rhabditomorpha</taxon>
        <taxon>Rhabditoidea</taxon>
        <taxon>Rhabditidae</taxon>
        <taxon>Peloderinae</taxon>
        <taxon>Caenorhabditis</taxon>
    </lineage>
</organism>
<dbReference type="InterPro" id="IPR012677">
    <property type="entry name" value="Nucleotide-bd_a/b_plait_sf"/>
</dbReference>
<dbReference type="Pfam" id="PF00076">
    <property type="entry name" value="RRM_1"/>
    <property type="match status" value="1"/>
</dbReference>
<dbReference type="AlphaFoldDB" id="A0A8S1EQ08"/>
<name>A0A8S1EQ08_9PELO</name>
<feature type="region of interest" description="Disordered" evidence="5">
    <location>
        <begin position="101"/>
        <end position="149"/>
    </location>
</feature>
<dbReference type="PANTHER" id="PTHR13798">
    <property type="entry name" value="RNA BINDING MOTIF RBM PROTEIN -RELATED"/>
    <property type="match status" value="1"/>
</dbReference>
<evidence type="ECO:0000256" key="5">
    <source>
        <dbReference type="SAM" id="MobiDB-lite"/>
    </source>
</evidence>
<keyword evidence="3" id="KW-0539">Nucleus</keyword>
<evidence type="ECO:0000313" key="8">
    <source>
        <dbReference type="Proteomes" id="UP000494206"/>
    </source>
</evidence>
<accession>A0A8S1EQ08</accession>
<evidence type="ECO:0000313" key="7">
    <source>
        <dbReference type="EMBL" id="CAB3401580.1"/>
    </source>
</evidence>
<dbReference type="Gene3D" id="3.30.70.330">
    <property type="match status" value="1"/>
</dbReference>
<dbReference type="SUPFAM" id="SSF54928">
    <property type="entry name" value="RNA-binding domain, RBD"/>
    <property type="match status" value="1"/>
</dbReference>
<keyword evidence="2 4" id="KW-0694">RNA-binding</keyword>
<evidence type="ECO:0000256" key="2">
    <source>
        <dbReference type="ARBA" id="ARBA00022884"/>
    </source>
</evidence>
<feature type="compositionally biased region" description="Low complexity" evidence="5">
    <location>
        <begin position="136"/>
        <end position="146"/>
    </location>
</feature>
<dbReference type="InterPro" id="IPR000504">
    <property type="entry name" value="RRM_dom"/>
</dbReference>
<evidence type="ECO:0000256" key="3">
    <source>
        <dbReference type="ARBA" id="ARBA00023242"/>
    </source>
</evidence>
<dbReference type="InterPro" id="IPR052285">
    <property type="entry name" value="NEXT_complex_subunit"/>
</dbReference>
<feature type="region of interest" description="Disordered" evidence="5">
    <location>
        <begin position="176"/>
        <end position="245"/>
    </location>
</feature>
<feature type="domain" description="RRM" evidence="6">
    <location>
        <begin position="9"/>
        <end position="85"/>
    </location>
</feature>
<keyword evidence="8" id="KW-1185">Reference proteome</keyword>
<sequence length="245" mass="27998">MTTLVDSEKTCYVSSFSDKVSDDLLEELFTQVGPVTRVIMKTLKDSDKRYAMVEFEDEESVLFAVETLDGILLYNMCLNVKPSRGTNKEKEYAQIRPMIEKRQRVNQASSTHSTPSRAYERERERDRDSWKDDITAGRPAASATAAQHPGHRVSEFALLSEHRAVVVVPSIDAVNLARPSSSSSHHRSQPYGVPSYRNRNQNHGFTTPSQPAPHYMRQNSAPSYRYEQTPRRNDYRNHGSFSNRR</sequence>
<dbReference type="SMART" id="SM00360">
    <property type="entry name" value="RRM"/>
    <property type="match status" value="1"/>
</dbReference>
<dbReference type="OrthoDB" id="407442at2759"/>